<dbReference type="PANTHER" id="PTHR42693:SF53">
    <property type="entry name" value="ENDO-4-O-SULFATASE"/>
    <property type="match status" value="1"/>
</dbReference>
<dbReference type="Pfam" id="PF00884">
    <property type="entry name" value="Sulfatase"/>
    <property type="match status" value="1"/>
</dbReference>
<feature type="signal peptide" evidence="6">
    <location>
        <begin position="1"/>
        <end position="20"/>
    </location>
</feature>
<dbReference type="Gene3D" id="3.40.720.10">
    <property type="entry name" value="Alkaline Phosphatase, subunit A"/>
    <property type="match status" value="1"/>
</dbReference>
<name>A0AA35TH26_GEOBA</name>
<dbReference type="AlphaFoldDB" id="A0AA35TH26"/>
<evidence type="ECO:0000259" key="7">
    <source>
        <dbReference type="Pfam" id="PF00884"/>
    </source>
</evidence>
<evidence type="ECO:0000256" key="1">
    <source>
        <dbReference type="ARBA" id="ARBA00001913"/>
    </source>
</evidence>
<evidence type="ECO:0000256" key="5">
    <source>
        <dbReference type="ARBA" id="ARBA00022837"/>
    </source>
</evidence>
<dbReference type="SUPFAM" id="SSF53649">
    <property type="entry name" value="Alkaline phosphatase-like"/>
    <property type="match status" value="1"/>
</dbReference>
<reference evidence="8" key="1">
    <citation type="submission" date="2023-03" db="EMBL/GenBank/DDBJ databases">
        <authorList>
            <person name="Steffen K."/>
            <person name="Cardenas P."/>
        </authorList>
    </citation>
    <scope>NUCLEOTIDE SEQUENCE</scope>
</reference>
<evidence type="ECO:0000313" key="9">
    <source>
        <dbReference type="Proteomes" id="UP001174909"/>
    </source>
</evidence>
<evidence type="ECO:0000256" key="2">
    <source>
        <dbReference type="ARBA" id="ARBA00008779"/>
    </source>
</evidence>
<keyword evidence="6" id="KW-0732">Signal</keyword>
<dbReference type="PROSITE" id="PS00523">
    <property type="entry name" value="SULFATASE_1"/>
    <property type="match status" value="1"/>
</dbReference>
<dbReference type="EMBL" id="CASHTH010003683">
    <property type="protein sequence ID" value="CAI8047864.1"/>
    <property type="molecule type" value="Genomic_DNA"/>
</dbReference>
<organism evidence="8 9">
    <name type="scientific">Geodia barretti</name>
    <name type="common">Barrett's horny sponge</name>
    <dbReference type="NCBI Taxonomy" id="519541"/>
    <lineage>
        <taxon>Eukaryota</taxon>
        <taxon>Metazoa</taxon>
        <taxon>Porifera</taxon>
        <taxon>Demospongiae</taxon>
        <taxon>Heteroscleromorpha</taxon>
        <taxon>Tetractinellida</taxon>
        <taxon>Astrophorina</taxon>
        <taxon>Geodiidae</taxon>
        <taxon>Geodia</taxon>
    </lineage>
</organism>
<feature type="chain" id="PRO_5041413806" evidence="6">
    <location>
        <begin position="21"/>
        <end position="478"/>
    </location>
</feature>
<keyword evidence="3" id="KW-0479">Metal-binding</keyword>
<evidence type="ECO:0000256" key="6">
    <source>
        <dbReference type="SAM" id="SignalP"/>
    </source>
</evidence>
<comment type="similarity">
    <text evidence="2">Belongs to the sulfatase family.</text>
</comment>
<dbReference type="GO" id="GO:0046872">
    <property type="term" value="F:metal ion binding"/>
    <property type="evidence" value="ECO:0007669"/>
    <property type="project" value="UniProtKB-KW"/>
</dbReference>
<comment type="caution">
    <text evidence="8">The sequence shown here is derived from an EMBL/GenBank/DDBJ whole genome shotgun (WGS) entry which is preliminary data.</text>
</comment>
<evidence type="ECO:0000256" key="3">
    <source>
        <dbReference type="ARBA" id="ARBA00022723"/>
    </source>
</evidence>
<dbReference type="PANTHER" id="PTHR42693">
    <property type="entry name" value="ARYLSULFATASE FAMILY MEMBER"/>
    <property type="match status" value="1"/>
</dbReference>
<keyword evidence="5" id="KW-0106">Calcium</keyword>
<dbReference type="InterPro" id="IPR050738">
    <property type="entry name" value="Sulfatase"/>
</dbReference>
<feature type="domain" description="Sulfatase N-terminal" evidence="7">
    <location>
        <begin position="30"/>
        <end position="403"/>
    </location>
</feature>
<dbReference type="InterPro" id="IPR024607">
    <property type="entry name" value="Sulfatase_CS"/>
</dbReference>
<dbReference type="InterPro" id="IPR000917">
    <property type="entry name" value="Sulfatase_N"/>
</dbReference>
<gene>
    <name evidence="8" type="ORF">GBAR_LOCUS26471</name>
</gene>
<sequence length="478" mass="52942">MRSFVSVLFLFAAYILLVTARHRKHVPQRPNILFLLADDLGWGDVEYNGGRADTPHLNALAHGANSIQFTRFYSGAPVCSPTRGTVLTGRNHNRYCIWKANTHSKDCNWTKDFQCPAKMPLPPSEVTVAEVLQTAGYRTGVFGKWHLGDLKHVENGHSRWSPSHPGMHGFDVWKVTERAVPTVNPNCACFDPETCRIGRYRKSALPACSNYYSNNVSSLPTPCPPHTNSRTVPSPPCPIVPHPNAILGDDSHFIVRELKSFINDSIASSHPFFAYVPFHAPHNRYIADTAYAMKYAEKGLKGKERDYYGSIEALDDSVGEILAHLDAVGIRDTTMVWFTSDNGPAAGSPGSTNGLEGEKGTLYEGGIRVPGILQWPAIIEENMVSDYQVSTNDFLPTIVDITNTRLPDSRILDGSSILPFLLGVRTERLSAMHWAFKINGDFSRKYTAVSIEGDLKLHATSRTVRSQEAVCTTLLRTK</sequence>
<dbReference type="GO" id="GO:0004065">
    <property type="term" value="F:arylsulfatase activity"/>
    <property type="evidence" value="ECO:0007669"/>
    <property type="project" value="TreeGrafter"/>
</dbReference>
<evidence type="ECO:0000313" key="8">
    <source>
        <dbReference type="EMBL" id="CAI8047864.1"/>
    </source>
</evidence>
<accession>A0AA35TH26</accession>
<proteinExistence type="inferred from homology"/>
<dbReference type="InterPro" id="IPR017850">
    <property type="entry name" value="Alkaline_phosphatase_core_sf"/>
</dbReference>
<keyword evidence="4" id="KW-0378">Hydrolase</keyword>
<protein>
    <submittedName>
        <fullName evidence="8">N-acetylgalactosamine-6-sulfatase</fullName>
    </submittedName>
</protein>
<comment type="cofactor">
    <cofactor evidence="1">
        <name>Ca(2+)</name>
        <dbReference type="ChEBI" id="CHEBI:29108"/>
    </cofactor>
</comment>
<keyword evidence="9" id="KW-1185">Reference proteome</keyword>
<dbReference type="Proteomes" id="UP001174909">
    <property type="component" value="Unassembled WGS sequence"/>
</dbReference>
<evidence type="ECO:0000256" key="4">
    <source>
        <dbReference type="ARBA" id="ARBA00022801"/>
    </source>
</evidence>